<dbReference type="RefSeq" id="WP_321392712.1">
    <property type="nucleotide sequence ID" value="NZ_CP139487.1"/>
</dbReference>
<dbReference type="AlphaFoldDB" id="A0AAX4HLS9"/>
<evidence type="ECO:0000313" key="3">
    <source>
        <dbReference type="Proteomes" id="UP001324634"/>
    </source>
</evidence>
<name>A0AAX4HLS9_9BACT</name>
<evidence type="ECO:0000313" key="2">
    <source>
        <dbReference type="EMBL" id="WPU64257.1"/>
    </source>
</evidence>
<dbReference type="KEGG" id="psti:SOO65_16305"/>
<dbReference type="EMBL" id="CP139487">
    <property type="protein sequence ID" value="WPU64257.1"/>
    <property type="molecule type" value="Genomic_DNA"/>
</dbReference>
<accession>A0AAX4HLS9</accession>
<evidence type="ECO:0000256" key="1">
    <source>
        <dbReference type="SAM" id="MobiDB-lite"/>
    </source>
</evidence>
<sequence length="307" mass="34791">MKTFYTIILLVTTTFPLFAMEDKTIHVEGNMSANRSWMDYTSSQELNLKKLLELLSRSATGEQVIKEAQYKASRTGLTLSDVIRVGESSLTDTTLVRKFSPHSPEHVIYESRSIVYINKSLAWDDALLDLAHELTHYVYRESFNPYSDSFNAKDFIKGTIEGNGGEVQAFLTECRVLRELFSKTIQSRSNCQKIEDASGQLSFKKAVELFYHVGSYYDGFNKQLVKRDIASSFSDLKEEKINFISSAYGVPYPIAALMEYDLVVSKVCENDKKRLAYMQQGPKRGPASASDGQEKFIQNYSARCGQK</sequence>
<reference evidence="2 3" key="1">
    <citation type="submission" date="2023-11" db="EMBL/GenBank/DDBJ databases">
        <title>Peredibacter starrii A3.12.</title>
        <authorList>
            <person name="Mitchell R.J."/>
        </authorList>
    </citation>
    <scope>NUCLEOTIDE SEQUENCE [LARGE SCALE GENOMIC DNA]</scope>
    <source>
        <strain evidence="2 3">A3.12</strain>
    </source>
</reference>
<dbReference type="Proteomes" id="UP001324634">
    <property type="component" value="Chromosome"/>
</dbReference>
<gene>
    <name evidence="2" type="ORF">SOO65_16305</name>
</gene>
<protein>
    <recommendedName>
        <fullName evidence="4">IrrE N-terminal-like domain-containing protein</fullName>
    </recommendedName>
</protein>
<evidence type="ECO:0008006" key="4">
    <source>
        <dbReference type="Google" id="ProtNLM"/>
    </source>
</evidence>
<feature type="region of interest" description="Disordered" evidence="1">
    <location>
        <begin position="279"/>
        <end position="307"/>
    </location>
</feature>
<organism evidence="2 3">
    <name type="scientific">Peredibacter starrii</name>
    <dbReference type="NCBI Taxonomy" id="28202"/>
    <lineage>
        <taxon>Bacteria</taxon>
        <taxon>Pseudomonadati</taxon>
        <taxon>Bdellovibrionota</taxon>
        <taxon>Bacteriovoracia</taxon>
        <taxon>Bacteriovoracales</taxon>
        <taxon>Bacteriovoracaceae</taxon>
        <taxon>Peredibacter</taxon>
    </lineage>
</organism>
<proteinExistence type="predicted"/>
<keyword evidence="3" id="KW-1185">Reference proteome</keyword>